<dbReference type="EC" id="4.1.3.4" evidence="5"/>
<dbReference type="AlphaFoldDB" id="A0A840J6M3"/>
<feature type="domain" description="Pyruvate carboxyltransferase" evidence="4">
    <location>
        <begin position="11"/>
        <end position="277"/>
    </location>
</feature>
<dbReference type="Gene3D" id="3.20.20.70">
    <property type="entry name" value="Aldolase class I"/>
    <property type="match status" value="1"/>
</dbReference>
<comment type="similarity">
    <text evidence="1">Belongs to the HMG-CoA lyase family.</text>
</comment>
<name>A0A840J6M3_9PSEU</name>
<evidence type="ECO:0000313" key="6">
    <source>
        <dbReference type="Proteomes" id="UP000581769"/>
    </source>
</evidence>
<dbReference type="EMBL" id="JACHMG010000001">
    <property type="protein sequence ID" value="MBB4689680.1"/>
    <property type="molecule type" value="Genomic_DNA"/>
</dbReference>
<dbReference type="GO" id="GO:0004419">
    <property type="term" value="F:hydroxymethylglutaryl-CoA lyase activity"/>
    <property type="evidence" value="ECO:0007669"/>
    <property type="project" value="UniProtKB-EC"/>
</dbReference>
<dbReference type="PANTHER" id="PTHR42738">
    <property type="entry name" value="HYDROXYMETHYLGLUTARYL-COA LYASE"/>
    <property type="match status" value="1"/>
</dbReference>
<gene>
    <name evidence="5" type="ORF">BJY18_007165</name>
</gene>
<evidence type="ECO:0000256" key="3">
    <source>
        <dbReference type="ARBA" id="ARBA00023239"/>
    </source>
</evidence>
<dbReference type="InterPro" id="IPR000891">
    <property type="entry name" value="PYR_CT"/>
</dbReference>
<dbReference type="GO" id="GO:0046951">
    <property type="term" value="P:ketone body biosynthetic process"/>
    <property type="evidence" value="ECO:0007669"/>
    <property type="project" value="TreeGrafter"/>
</dbReference>
<dbReference type="GO" id="GO:0046872">
    <property type="term" value="F:metal ion binding"/>
    <property type="evidence" value="ECO:0007669"/>
    <property type="project" value="UniProtKB-KW"/>
</dbReference>
<evidence type="ECO:0000313" key="5">
    <source>
        <dbReference type="EMBL" id="MBB4689680.1"/>
    </source>
</evidence>
<dbReference type="NCBIfam" id="NF004283">
    <property type="entry name" value="PRK05692.1"/>
    <property type="match status" value="1"/>
</dbReference>
<dbReference type="CDD" id="cd07938">
    <property type="entry name" value="DRE_TIM_HMGL"/>
    <property type="match status" value="1"/>
</dbReference>
<keyword evidence="2" id="KW-0479">Metal-binding</keyword>
<evidence type="ECO:0000259" key="4">
    <source>
        <dbReference type="PROSITE" id="PS50991"/>
    </source>
</evidence>
<dbReference type="InterPro" id="IPR043594">
    <property type="entry name" value="HMGL"/>
</dbReference>
<dbReference type="GO" id="GO:0006552">
    <property type="term" value="P:L-leucine catabolic process"/>
    <property type="evidence" value="ECO:0007669"/>
    <property type="project" value="TreeGrafter"/>
</dbReference>
<comment type="caution">
    <text evidence="5">The sequence shown here is derived from an EMBL/GenBank/DDBJ whole genome shotgun (WGS) entry which is preliminary data.</text>
</comment>
<organism evidence="5 6">
    <name type="scientific">Amycolatopsis jiangsuensis</name>
    <dbReference type="NCBI Taxonomy" id="1181879"/>
    <lineage>
        <taxon>Bacteria</taxon>
        <taxon>Bacillati</taxon>
        <taxon>Actinomycetota</taxon>
        <taxon>Actinomycetes</taxon>
        <taxon>Pseudonocardiales</taxon>
        <taxon>Pseudonocardiaceae</taxon>
        <taxon>Amycolatopsis</taxon>
    </lineage>
</organism>
<dbReference type="RefSeq" id="WP_184784167.1">
    <property type="nucleotide sequence ID" value="NZ_JACHMG010000001.1"/>
</dbReference>
<evidence type="ECO:0000256" key="2">
    <source>
        <dbReference type="ARBA" id="ARBA00022723"/>
    </source>
</evidence>
<sequence>MTGPLRVPESIRLREVGLRDGLQIEQPIPTAAKLRLLEALVATGARRIEATAFVSPKAVPALADAEEVAAHLSEYPGIEFSALVANPRGAHRAVDAGVTALEYVVSASDGHSLANAHRTTAQALDQVGEVASVVHGAGGTCEVIIAVAWDDPFDGPTPPGGVVALARRAVDSGADRLCLGDTIGTTTPVRMAELVTAVRTTCQGTPLGVHLHDTRGAGLATALAAMQIGVLDLDASIGGLGGCPFAPGASGNIATEELAFLCRECGIETGLDLERLRAAAALAQEVVGRPLESGVLRAGDRSLAAVRR</sequence>
<proteinExistence type="inferred from homology"/>
<keyword evidence="6" id="KW-1185">Reference proteome</keyword>
<dbReference type="SUPFAM" id="SSF51569">
    <property type="entry name" value="Aldolase"/>
    <property type="match status" value="1"/>
</dbReference>
<dbReference type="Proteomes" id="UP000581769">
    <property type="component" value="Unassembled WGS sequence"/>
</dbReference>
<protein>
    <submittedName>
        <fullName evidence="5">Hydroxymethylglutaryl-CoA lyase</fullName>
        <ecNumber evidence="5">4.1.3.4</ecNumber>
    </submittedName>
</protein>
<keyword evidence="3 5" id="KW-0456">Lyase</keyword>
<accession>A0A840J6M3</accession>
<dbReference type="PANTHER" id="PTHR42738:SF7">
    <property type="entry name" value="HYDROXYMETHYLGLUTARYL-COA LYASE"/>
    <property type="match status" value="1"/>
</dbReference>
<dbReference type="Pfam" id="PF00682">
    <property type="entry name" value="HMGL-like"/>
    <property type="match status" value="1"/>
</dbReference>
<dbReference type="PROSITE" id="PS50991">
    <property type="entry name" value="PYR_CT"/>
    <property type="match status" value="1"/>
</dbReference>
<dbReference type="InterPro" id="IPR013785">
    <property type="entry name" value="Aldolase_TIM"/>
</dbReference>
<reference evidence="5 6" key="1">
    <citation type="submission" date="2020-08" db="EMBL/GenBank/DDBJ databases">
        <title>Sequencing the genomes of 1000 actinobacteria strains.</title>
        <authorList>
            <person name="Klenk H.-P."/>
        </authorList>
    </citation>
    <scope>NUCLEOTIDE SEQUENCE [LARGE SCALE GENOMIC DNA]</scope>
    <source>
        <strain evidence="5 6">DSM 45859</strain>
    </source>
</reference>
<evidence type="ECO:0000256" key="1">
    <source>
        <dbReference type="ARBA" id="ARBA00009405"/>
    </source>
</evidence>